<evidence type="ECO:0000313" key="1">
    <source>
        <dbReference type="EMBL" id="RCS41032.1"/>
    </source>
</evidence>
<accession>A0A368KMI0</accession>
<reference evidence="1 2" key="1">
    <citation type="submission" date="2018-07" db="EMBL/GenBank/DDBJ databases">
        <title>Comparative genomes isolates from brazilian mangrove.</title>
        <authorList>
            <person name="De Araujo J.E."/>
            <person name="Taketani R.G."/>
            <person name="Silva M.C.P."/>
            <person name="Lourenco M.V."/>
            <person name="Oliveira V.M."/>
            <person name="Andreote F.D."/>
        </authorList>
    </citation>
    <scope>NUCLEOTIDE SEQUENCE [LARGE SCALE GENOMIC DNA]</scope>
    <source>
        <strain evidence="1 2">HEX PRIS-MGV</strain>
    </source>
</reference>
<sequence>MGTILQRGITGFRDRRDQPLPMCDLNAFRSACHTVSQVTKCSLSAPIQQPNNQRNFITAQFATPYGEIAAMLNQHFPLLGFAVASLPGKQLRFVDAPEQATAFTQLGMYRVLSLSDLQQPITDDDLASLSPTEIEQVNYWKPTSLGQIIFNAWD</sequence>
<dbReference type="EMBL" id="QPEX01000045">
    <property type="protein sequence ID" value="RCS41032.1"/>
    <property type="molecule type" value="Genomic_DNA"/>
</dbReference>
<dbReference type="OrthoDB" id="6313019at2"/>
<evidence type="ECO:0000313" key="2">
    <source>
        <dbReference type="Proteomes" id="UP000253562"/>
    </source>
</evidence>
<dbReference type="Proteomes" id="UP000253562">
    <property type="component" value="Unassembled WGS sequence"/>
</dbReference>
<gene>
    <name evidence="1" type="ORF">DTL42_20800</name>
</gene>
<dbReference type="RefSeq" id="WP_114371801.1">
    <property type="nucleotide sequence ID" value="NZ_QPEX01000045.1"/>
</dbReference>
<name>A0A368KMI0_9BACT</name>
<protein>
    <submittedName>
        <fullName evidence="1">Uncharacterized protein</fullName>
    </submittedName>
</protein>
<comment type="caution">
    <text evidence="1">The sequence shown here is derived from an EMBL/GenBank/DDBJ whole genome shotgun (WGS) entry which is preliminary data.</text>
</comment>
<dbReference type="AlphaFoldDB" id="A0A368KMI0"/>
<organism evidence="1 2">
    <name type="scientific">Bremerella cremea</name>
    <dbReference type="NCBI Taxonomy" id="1031537"/>
    <lineage>
        <taxon>Bacteria</taxon>
        <taxon>Pseudomonadati</taxon>
        <taxon>Planctomycetota</taxon>
        <taxon>Planctomycetia</taxon>
        <taxon>Pirellulales</taxon>
        <taxon>Pirellulaceae</taxon>
        <taxon>Bremerella</taxon>
    </lineage>
</organism>
<proteinExistence type="predicted"/>